<feature type="non-terminal residue" evidence="1">
    <location>
        <position position="164"/>
    </location>
</feature>
<accession>A0A074WPX7</accession>
<name>A0A074WPX7_9PEZI</name>
<gene>
    <name evidence="1" type="ORF">M436DRAFT_26272</name>
</gene>
<dbReference type="HOGENOM" id="CLU_1434791_0_0_1"/>
<dbReference type="OrthoDB" id="5091578at2759"/>
<dbReference type="RefSeq" id="XP_013428861.1">
    <property type="nucleotide sequence ID" value="XM_013573407.2"/>
</dbReference>
<sequence>VECVTGAHLLALGWTFDYMDKNKTYVNVTLPDLPEEYAQHTNLCAPQSLVDQWFTALEEKAQELGDPEKSVENQKRSARTSIFDKRARNCKQMQEAEISGVHQYSCSSAAHPSQCSSCARWSTSTFITAMAACAYKSTNNEQVQCCATAVLAYGTYYTQTCLAK</sequence>
<reference evidence="1 2" key="1">
    <citation type="journal article" date="2014" name="BMC Genomics">
        <title>Genome sequencing of four Aureobasidium pullulans varieties: biotechnological potential, stress tolerance, and description of new species.</title>
        <authorList>
            <person name="Gostin Ar C."/>
            <person name="Ohm R.A."/>
            <person name="Kogej T."/>
            <person name="Sonjak S."/>
            <person name="Turk M."/>
            <person name="Zajc J."/>
            <person name="Zalar P."/>
            <person name="Grube M."/>
            <person name="Sun H."/>
            <person name="Han J."/>
            <person name="Sharma A."/>
            <person name="Chiniquy J."/>
            <person name="Ngan C.Y."/>
            <person name="Lipzen A."/>
            <person name="Barry K."/>
            <person name="Grigoriev I.V."/>
            <person name="Gunde-Cimerman N."/>
        </authorList>
    </citation>
    <scope>NUCLEOTIDE SEQUENCE [LARGE SCALE GENOMIC DNA]</scope>
    <source>
        <strain evidence="1 2">CBS 147.97</strain>
    </source>
</reference>
<dbReference type="Proteomes" id="UP000027730">
    <property type="component" value="Unassembled WGS sequence"/>
</dbReference>
<keyword evidence="2" id="KW-1185">Reference proteome</keyword>
<evidence type="ECO:0000313" key="2">
    <source>
        <dbReference type="Proteomes" id="UP000027730"/>
    </source>
</evidence>
<protein>
    <submittedName>
        <fullName evidence="1">Uncharacterized protein</fullName>
    </submittedName>
</protein>
<feature type="non-terminal residue" evidence="1">
    <location>
        <position position="1"/>
    </location>
</feature>
<evidence type="ECO:0000313" key="1">
    <source>
        <dbReference type="EMBL" id="KEQ75183.1"/>
    </source>
</evidence>
<proteinExistence type="predicted"/>
<dbReference type="GeneID" id="25408160"/>
<dbReference type="EMBL" id="KL584706">
    <property type="protein sequence ID" value="KEQ75183.1"/>
    <property type="molecule type" value="Genomic_DNA"/>
</dbReference>
<dbReference type="AlphaFoldDB" id="A0A074WPX7"/>
<organism evidence="1 2">
    <name type="scientific">Aureobasidium namibiae CBS 147.97</name>
    <dbReference type="NCBI Taxonomy" id="1043004"/>
    <lineage>
        <taxon>Eukaryota</taxon>
        <taxon>Fungi</taxon>
        <taxon>Dikarya</taxon>
        <taxon>Ascomycota</taxon>
        <taxon>Pezizomycotina</taxon>
        <taxon>Dothideomycetes</taxon>
        <taxon>Dothideomycetidae</taxon>
        <taxon>Dothideales</taxon>
        <taxon>Saccotheciaceae</taxon>
        <taxon>Aureobasidium</taxon>
    </lineage>
</organism>